<keyword evidence="3" id="KW-0472">Membrane</keyword>
<comment type="caution">
    <text evidence="4">The sequence shown here is derived from an EMBL/GenBank/DDBJ whole genome shotgun (WGS) entry which is preliminary data.</text>
</comment>
<evidence type="ECO:0000256" key="2">
    <source>
        <dbReference type="SAM" id="MobiDB-lite"/>
    </source>
</evidence>
<feature type="transmembrane region" description="Helical" evidence="3">
    <location>
        <begin position="246"/>
        <end position="266"/>
    </location>
</feature>
<keyword evidence="3" id="KW-0812">Transmembrane</keyword>
<organism evidence="4 5">
    <name type="scientific">Labeo rohita</name>
    <name type="common">Indian major carp</name>
    <name type="synonym">Cyprinus rohita</name>
    <dbReference type="NCBI Taxonomy" id="84645"/>
    <lineage>
        <taxon>Eukaryota</taxon>
        <taxon>Metazoa</taxon>
        <taxon>Chordata</taxon>
        <taxon>Craniata</taxon>
        <taxon>Vertebrata</taxon>
        <taxon>Euteleostomi</taxon>
        <taxon>Actinopterygii</taxon>
        <taxon>Neopterygii</taxon>
        <taxon>Teleostei</taxon>
        <taxon>Ostariophysi</taxon>
        <taxon>Cypriniformes</taxon>
        <taxon>Cyprinidae</taxon>
        <taxon>Labeoninae</taxon>
        <taxon>Labeonini</taxon>
        <taxon>Labeo</taxon>
    </lineage>
</organism>
<evidence type="ECO:0000256" key="3">
    <source>
        <dbReference type="SAM" id="Phobius"/>
    </source>
</evidence>
<dbReference type="AlphaFoldDB" id="A0A498P0E8"/>
<feature type="compositionally biased region" description="Low complexity" evidence="2">
    <location>
        <begin position="28"/>
        <end position="45"/>
    </location>
</feature>
<keyword evidence="5" id="KW-1185">Reference proteome</keyword>
<evidence type="ECO:0000313" key="5">
    <source>
        <dbReference type="Proteomes" id="UP000290572"/>
    </source>
</evidence>
<feature type="region of interest" description="Disordered" evidence="2">
    <location>
        <begin position="1"/>
        <end position="45"/>
    </location>
</feature>
<evidence type="ECO:0000256" key="1">
    <source>
        <dbReference type="SAM" id="Coils"/>
    </source>
</evidence>
<evidence type="ECO:0000313" key="4">
    <source>
        <dbReference type="EMBL" id="RXN37518.1"/>
    </source>
</evidence>
<keyword evidence="3" id="KW-1133">Transmembrane helix</keyword>
<accession>A0A498P0E8</accession>
<gene>
    <name evidence="4" type="ORF">ROHU_001983</name>
</gene>
<name>A0A498P0E8_LABRO</name>
<feature type="coiled-coil region" evidence="1">
    <location>
        <begin position="66"/>
        <end position="119"/>
    </location>
</feature>
<feature type="compositionally biased region" description="Basic residues" evidence="2">
    <location>
        <begin position="1"/>
        <end position="15"/>
    </location>
</feature>
<protein>
    <submittedName>
        <fullName evidence="4">LINE-1 type transposase domain-containing 1</fullName>
    </submittedName>
</protein>
<dbReference type="Proteomes" id="UP000290572">
    <property type="component" value="Unassembled WGS sequence"/>
</dbReference>
<proteinExistence type="predicted"/>
<dbReference type="STRING" id="84645.A0A498P0E8"/>
<sequence>MPCKKKTKKKQKKHIVNSPDEADERADTASANTSSPASSLSDAVAENTASISKIINEKMDPISQLLQMHRSELDEHEKRITETRISAVADVVTPIKAMLQSLEKLVHDIGERAEDLKNRGRRKNIRIVGLPEDVEDTAFVDDDDVAIQCHEHHEEDAAVETHHDETAYGVTRECAKNPLLRSTVSPERERHHKEQVTKGEVEETHVCQTGSLTVSDQDPQDQSVSDQTHNESCAVQDGKENPNEGLGVATIAWCSIIVNVVIVFTVV</sequence>
<dbReference type="EMBL" id="QBIY01005756">
    <property type="protein sequence ID" value="RXN37518.1"/>
    <property type="molecule type" value="Genomic_DNA"/>
</dbReference>
<keyword evidence="1" id="KW-0175">Coiled coil</keyword>
<feature type="region of interest" description="Disordered" evidence="2">
    <location>
        <begin position="211"/>
        <end position="241"/>
    </location>
</feature>
<reference evidence="4 5" key="1">
    <citation type="submission" date="2018-03" db="EMBL/GenBank/DDBJ databases">
        <title>Draft genome sequence of Rohu Carp (Labeo rohita).</title>
        <authorList>
            <person name="Das P."/>
            <person name="Kushwaha B."/>
            <person name="Joshi C.G."/>
            <person name="Kumar D."/>
            <person name="Nagpure N.S."/>
            <person name="Sahoo L."/>
            <person name="Das S.P."/>
            <person name="Bit A."/>
            <person name="Patnaik S."/>
            <person name="Meher P.K."/>
            <person name="Jayasankar P."/>
            <person name="Koringa P.G."/>
            <person name="Patel N.V."/>
            <person name="Hinsu A.T."/>
            <person name="Kumar R."/>
            <person name="Pandey M."/>
            <person name="Agarwal S."/>
            <person name="Srivastava S."/>
            <person name="Singh M."/>
            <person name="Iquebal M.A."/>
            <person name="Jaiswal S."/>
            <person name="Angadi U.B."/>
            <person name="Kumar N."/>
            <person name="Raza M."/>
            <person name="Shah T.M."/>
            <person name="Rai A."/>
            <person name="Jena J.K."/>
        </authorList>
    </citation>
    <scope>NUCLEOTIDE SEQUENCE [LARGE SCALE GENOMIC DNA]</scope>
    <source>
        <strain evidence="4">DASCIFA01</strain>
        <tissue evidence="4">Testis</tissue>
    </source>
</reference>
<feature type="compositionally biased region" description="Low complexity" evidence="2">
    <location>
        <begin position="214"/>
        <end position="227"/>
    </location>
</feature>